<sequence length="395" mass="43130">MWGHRSYTGVRRILKTISQFLLGSQFVDAPLRVLALVLAISSVLPGAAESREPMYLVLFYLSSALIILAAFYPGRSVIVGVGLFVAHLVMYPEFLNPLQEGIEFAYVVLLAKGRWRLALGVTAAAVGLTWVGQSIQPEVSASFLELTFSWGLSSVLALTGLLLEHRIWQEIHRREAVAISHAQDIQRLRIQFAVDAHDTISHGLATQNAVMRVLKREKTSSTIQHGLGELAMLNERVQQDLRALLHRLIQVQAYPAPTLSPRQHFLQALDSLIAAADAGGYAIDLGLDNIPDELDTVLSDQILAIVRELVTNIVKHSDGPDGCSIAICFDKTLQGIGLKITAENPVSSDQLFLPYTVSARAQRMGGTCRSTLHDAKFVVTVTIPPSSPETEASLT</sequence>
<dbReference type="InterPro" id="IPR050482">
    <property type="entry name" value="Sensor_HK_TwoCompSys"/>
</dbReference>
<keyword evidence="4" id="KW-0472">Membrane</keyword>
<dbReference type="Gene3D" id="6.10.250.2870">
    <property type="match status" value="1"/>
</dbReference>
<name>A0A1B7M2C0_9MICC</name>
<keyword evidence="6" id="KW-1185">Reference proteome</keyword>
<evidence type="ECO:0000256" key="1">
    <source>
        <dbReference type="ARBA" id="ARBA00022679"/>
    </source>
</evidence>
<gene>
    <name evidence="5" type="ORF">A6F49_05260</name>
</gene>
<evidence type="ECO:0000256" key="4">
    <source>
        <dbReference type="SAM" id="Phobius"/>
    </source>
</evidence>
<dbReference type="Proteomes" id="UP000078292">
    <property type="component" value="Unassembled WGS sequence"/>
</dbReference>
<keyword evidence="1" id="KW-0808">Transferase</keyword>
<comment type="caution">
    <text evidence="5">The sequence shown here is derived from an EMBL/GenBank/DDBJ whole genome shotgun (WGS) entry which is preliminary data.</text>
</comment>
<feature type="transmembrane region" description="Helical" evidence="4">
    <location>
        <begin position="29"/>
        <end position="48"/>
    </location>
</feature>
<evidence type="ECO:0000313" key="5">
    <source>
        <dbReference type="EMBL" id="OAV62746.1"/>
    </source>
</evidence>
<evidence type="ECO:0000313" key="6">
    <source>
        <dbReference type="Proteomes" id="UP000078292"/>
    </source>
</evidence>
<evidence type="ECO:0000256" key="3">
    <source>
        <dbReference type="ARBA" id="ARBA00023012"/>
    </source>
</evidence>
<reference evidence="5 6" key="1">
    <citation type="submission" date="2016-04" db="EMBL/GenBank/DDBJ databases">
        <title>First whole genome shotgun sequence of the bacterium Enteractinococcus sp. strain UASWS1574.</title>
        <authorList>
            <person name="Crovadore J."/>
            <person name="Chablais R."/>
            <person name="Lefort F."/>
        </authorList>
    </citation>
    <scope>NUCLEOTIDE SEQUENCE [LARGE SCALE GENOMIC DNA]</scope>
    <source>
        <strain evidence="5 6">UASWS1574</strain>
    </source>
</reference>
<feature type="transmembrane region" description="Helical" evidence="4">
    <location>
        <begin position="55"/>
        <end position="72"/>
    </location>
</feature>
<dbReference type="GO" id="GO:0000160">
    <property type="term" value="P:phosphorelay signal transduction system"/>
    <property type="evidence" value="ECO:0007669"/>
    <property type="project" value="UniProtKB-KW"/>
</dbReference>
<evidence type="ECO:0000256" key="2">
    <source>
        <dbReference type="ARBA" id="ARBA00022777"/>
    </source>
</evidence>
<keyword evidence="4" id="KW-0812">Transmembrane</keyword>
<accession>A0A1B7M2C0</accession>
<evidence type="ECO:0008006" key="7">
    <source>
        <dbReference type="Google" id="ProtNLM"/>
    </source>
</evidence>
<keyword evidence="2" id="KW-0418">Kinase</keyword>
<protein>
    <recommendedName>
        <fullName evidence="7">Signal transduction histidine kinase subgroup 3 dimerisation and phosphoacceptor domain-containing protein</fullName>
    </recommendedName>
</protein>
<keyword evidence="3" id="KW-0902">Two-component regulatory system</keyword>
<feature type="transmembrane region" description="Helical" evidence="4">
    <location>
        <begin position="78"/>
        <end position="96"/>
    </location>
</feature>
<dbReference type="EMBL" id="LXEY01000009">
    <property type="protein sequence ID" value="OAV62746.1"/>
    <property type="molecule type" value="Genomic_DNA"/>
</dbReference>
<dbReference type="STRING" id="1837282.A6F49_05260"/>
<dbReference type="AlphaFoldDB" id="A0A1B7M2C0"/>
<organism evidence="5 6">
    <name type="scientific">Enteractinococcus helveticum</name>
    <dbReference type="NCBI Taxonomy" id="1837282"/>
    <lineage>
        <taxon>Bacteria</taxon>
        <taxon>Bacillati</taxon>
        <taxon>Actinomycetota</taxon>
        <taxon>Actinomycetes</taxon>
        <taxon>Micrococcales</taxon>
        <taxon>Micrococcaceae</taxon>
    </lineage>
</organism>
<keyword evidence="4" id="KW-1133">Transmembrane helix</keyword>
<dbReference type="PANTHER" id="PTHR24421">
    <property type="entry name" value="NITRATE/NITRITE SENSOR PROTEIN NARX-RELATED"/>
    <property type="match status" value="1"/>
</dbReference>
<dbReference type="GO" id="GO:0016301">
    <property type="term" value="F:kinase activity"/>
    <property type="evidence" value="ECO:0007669"/>
    <property type="project" value="UniProtKB-KW"/>
</dbReference>
<proteinExistence type="predicted"/>